<evidence type="ECO:0000313" key="1">
    <source>
        <dbReference type="EMBL" id="CCQ43843.1"/>
    </source>
</evidence>
<proteinExistence type="predicted"/>
<organism evidence="1">
    <name type="scientific">Homo sapiens</name>
    <name type="common">Human</name>
    <dbReference type="NCBI Taxonomy" id="9606"/>
    <lineage>
        <taxon>Eukaryota</taxon>
        <taxon>Metazoa</taxon>
        <taxon>Chordata</taxon>
        <taxon>Craniata</taxon>
        <taxon>Vertebrata</taxon>
        <taxon>Euteleostomi</taxon>
        <taxon>Mammalia</taxon>
        <taxon>Eutheria</taxon>
        <taxon>Euarchontoglires</taxon>
        <taxon>Primates</taxon>
        <taxon>Haplorrhini</taxon>
        <taxon>Catarrhini</taxon>
        <taxon>Hominidae</taxon>
        <taxon>Homo</taxon>
    </lineage>
</organism>
<reference evidence="1" key="1">
    <citation type="journal article" date="2013" name="PLoS ONE">
        <title>Direct detection of alternative open reading frames translation products in human significantly expands the proteome.</title>
        <authorList>
            <person name="Vanderperre B."/>
            <person name="Lucier J.-F."/>
            <person name="Motard J."/>
            <person name="Tremblay G."/>
            <person name="Vanderperre S."/>
            <person name="Wisztorski M."/>
            <person name="Salzet M."/>
            <person name="Boisvert F.-M."/>
            <person name="Roucou X."/>
        </authorList>
    </citation>
    <scope>NUCLEOTIDE SEQUENCE</scope>
</reference>
<sequence length="98" mass="11265">MINRHFYHEKKNKAIATKEPNSMTKFEESYYSNGNRWRLSHLPSVPCPRTPSTCSANIWFLFCSVLFSLPVACKGSACKVLCYEIFKIKIASQQVLTK</sequence>
<accession>L8EBE0</accession>
<name>L8EBE0_HUMAN</name>
<dbReference type="EMBL" id="HF584346">
    <property type="protein sequence ID" value="CCQ43843.1"/>
    <property type="molecule type" value="Genomic_DNA"/>
</dbReference>
<dbReference type="AlphaFoldDB" id="L8EBE0"/>
<gene>
    <name evidence="1" type="primary">TET3</name>
</gene>
<protein>
    <submittedName>
        <fullName evidence="1">Alternative protein TET3</fullName>
    </submittedName>
</protein>
<dbReference type="OrthoDB" id="8854879at2759"/>
<dbReference type="ChiTaRS" id="TET3">
    <property type="organism name" value="human"/>
</dbReference>